<feature type="compositionally biased region" description="Polar residues" evidence="1">
    <location>
        <begin position="141"/>
        <end position="158"/>
    </location>
</feature>
<feature type="region of interest" description="Disordered" evidence="1">
    <location>
        <begin position="1"/>
        <end position="68"/>
    </location>
</feature>
<gene>
    <name evidence="2" type="ORF">B5807_01676</name>
</gene>
<sequence>MSASPMPVKNPHVSAPEAISMVGSSAEASPEVTRERTLSPESSGTSSRPTSEAFSRDDQERTRAEYLQAQGFVSPKRRISEESVASSNQLKVSETVQQIEQRLQEILKPDVEETGIAFGSSHQPPRFKVRSSRSSLGDAISNASSLSPDHGDASTSQLPVGKFKMRTSFERTRDAEAGNWFHARASKTLPRQLESAGGLLASPSSFESAARERTPRATSLRIRNSRLPAGYALPNEPRPANVEGSSKITEGLLGSLSPLERLINGDLIPNPEDEDLDIALPINLIRPSQSVASRSGGINSQLALAGTTPQNSRFGEVAEGGIDMAVRPRVPPKKQDKVARNSVLLLNQASSRRNGERTSTVVVLLPPHFLMDSGYLIDDLRYIAIVATLFTMFVDWGTVVHIADAFLHP</sequence>
<keyword evidence="3" id="KW-1185">Reference proteome</keyword>
<feature type="compositionally biased region" description="Basic and acidic residues" evidence="1">
    <location>
        <begin position="54"/>
        <end position="64"/>
    </location>
</feature>
<dbReference type="AlphaFoldDB" id="A0A1Y2MEL7"/>
<protein>
    <submittedName>
        <fullName evidence="2">Uncharacterized protein</fullName>
    </submittedName>
</protein>
<proteinExistence type="predicted"/>
<accession>A0A1Y2MEL7</accession>
<name>A0A1Y2MEL7_EPING</name>
<evidence type="ECO:0000256" key="1">
    <source>
        <dbReference type="SAM" id="MobiDB-lite"/>
    </source>
</evidence>
<dbReference type="EMBL" id="KZ107838">
    <property type="protein sequence ID" value="OSS54530.1"/>
    <property type="molecule type" value="Genomic_DNA"/>
</dbReference>
<organism evidence="2 3">
    <name type="scientific">Epicoccum nigrum</name>
    <name type="common">Soil fungus</name>
    <name type="synonym">Epicoccum purpurascens</name>
    <dbReference type="NCBI Taxonomy" id="105696"/>
    <lineage>
        <taxon>Eukaryota</taxon>
        <taxon>Fungi</taxon>
        <taxon>Dikarya</taxon>
        <taxon>Ascomycota</taxon>
        <taxon>Pezizomycotina</taxon>
        <taxon>Dothideomycetes</taxon>
        <taxon>Pleosporomycetidae</taxon>
        <taxon>Pleosporales</taxon>
        <taxon>Pleosporineae</taxon>
        <taxon>Didymellaceae</taxon>
        <taxon>Epicoccum</taxon>
    </lineage>
</organism>
<evidence type="ECO:0000313" key="3">
    <source>
        <dbReference type="Proteomes" id="UP000193240"/>
    </source>
</evidence>
<evidence type="ECO:0000313" key="2">
    <source>
        <dbReference type="EMBL" id="OSS54530.1"/>
    </source>
</evidence>
<reference evidence="2 3" key="1">
    <citation type="journal article" date="2017" name="Genome Announc.">
        <title>Genome sequence of the saprophytic ascomycete Epicoccum nigrum ICMP 19927 strain isolated from New Zealand.</title>
        <authorList>
            <person name="Fokin M."/>
            <person name="Fleetwood D."/>
            <person name="Weir B.S."/>
            <person name="Villas-Boas S.G."/>
        </authorList>
    </citation>
    <scope>NUCLEOTIDE SEQUENCE [LARGE SCALE GENOMIC DNA]</scope>
    <source>
        <strain evidence="2 3">ICMP 19927</strain>
    </source>
</reference>
<dbReference type="Proteomes" id="UP000193240">
    <property type="component" value="Unassembled WGS sequence"/>
</dbReference>
<dbReference type="InParanoid" id="A0A1Y2MEL7"/>
<feature type="compositionally biased region" description="Polar residues" evidence="1">
    <location>
        <begin position="39"/>
        <end position="53"/>
    </location>
</feature>
<feature type="region of interest" description="Disordered" evidence="1">
    <location>
        <begin position="116"/>
        <end position="158"/>
    </location>
</feature>